<evidence type="ECO:0000256" key="1">
    <source>
        <dbReference type="ARBA" id="ARBA00001954"/>
    </source>
</evidence>
<dbReference type="GO" id="GO:0005759">
    <property type="term" value="C:mitochondrial matrix"/>
    <property type="evidence" value="ECO:0007669"/>
    <property type="project" value="TreeGrafter"/>
</dbReference>
<evidence type="ECO:0000313" key="2">
    <source>
        <dbReference type="EMBL" id="RMZ99651.1"/>
    </source>
</evidence>
<dbReference type="PANTHER" id="PTHR21052">
    <property type="entry name" value="SPERMATOGENESIS ASSOCIATED 11-RELATED"/>
    <property type="match status" value="1"/>
</dbReference>
<keyword evidence="2" id="KW-0560">Oxidoreductase</keyword>
<dbReference type="PANTHER" id="PTHR21052:SF0">
    <property type="entry name" value="ALPHA-KETOGLUTARATE-DEPENDENT DIOXYGENASE ALKB HOMOLOG 7, MITOCHONDRIAL"/>
    <property type="match status" value="1"/>
</dbReference>
<dbReference type="Gene3D" id="2.60.120.590">
    <property type="entry name" value="Alpha-ketoglutarate-dependent dioxygenase AlkB-like"/>
    <property type="match status" value="1"/>
</dbReference>
<sequence>MIFKLLKLNSSLIKCSFKTSRQFSSSVEKLVSDGITNCTHLLDSNDPEVLKTMQNCMIVKENFINEQEENEILAEVNPYMKRLRYEFDHWDNAIHGYRETERLKWIEENQKILNRVKQFAFDAFSAQDNTNLLNHIHILDLHEDGFIKPHVDAVRFCGNTIAGICLLSDAVMKLTSEKDKSKYGLVLLKRRCLYVMRDTMRYDYAHEVLGNSESFFKNVQVPKTRRISIICRNEPDLSAHPEKTN</sequence>
<reference evidence="2 3" key="1">
    <citation type="journal article" date="2018" name="Sci. Rep.">
        <title>Genomic signatures of local adaptation to the degree of environmental predictability in rotifers.</title>
        <authorList>
            <person name="Franch-Gras L."/>
            <person name="Hahn C."/>
            <person name="Garcia-Roger E.M."/>
            <person name="Carmona M.J."/>
            <person name="Serra M."/>
            <person name="Gomez A."/>
        </authorList>
    </citation>
    <scope>NUCLEOTIDE SEQUENCE [LARGE SCALE GENOMIC DNA]</scope>
    <source>
        <strain evidence="2">HYR1</strain>
    </source>
</reference>
<organism evidence="2 3">
    <name type="scientific">Brachionus plicatilis</name>
    <name type="common">Marine rotifer</name>
    <name type="synonym">Brachionus muelleri</name>
    <dbReference type="NCBI Taxonomy" id="10195"/>
    <lineage>
        <taxon>Eukaryota</taxon>
        <taxon>Metazoa</taxon>
        <taxon>Spiralia</taxon>
        <taxon>Gnathifera</taxon>
        <taxon>Rotifera</taxon>
        <taxon>Eurotatoria</taxon>
        <taxon>Monogononta</taxon>
        <taxon>Pseudotrocha</taxon>
        <taxon>Ploima</taxon>
        <taxon>Brachionidae</taxon>
        <taxon>Brachionus</taxon>
    </lineage>
</organism>
<dbReference type="STRING" id="10195.A0A3M7PKL7"/>
<keyword evidence="2" id="KW-0223">Dioxygenase</keyword>
<dbReference type="AlphaFoldDB" id="A0A3M7PKL7"/>
<name>A0A3M7PKL7_BRAPC</name>
<dbReference type="GO" id="GO:0051213">
    <property type="term" value="F:dioxygenase activity"/>
    <property type="evidence" value="ECO:0007669"/>
    <property type="project" value="UniProtKB-KW"/>
</dbReference>
<comment type="cofactor">
    <cofactor evidence="1">
        <name>Fe(2+)</name>
        <dbReference type="ChEBI" id="CHEBI:29033"/>
    </cofactor>
</comment>
<dbReference type="GO" id="GO:0006974">
    <property type="term" value="P:DNA damage response"/>
    <property type="evidence" value="ECO:0007669"/>
    <property type="project" value="InterPro"/>
</dbReference>
<keyword evidence="3" id="KW-1185">Reference proteome</keyword>
<dbReference type="EMBL" id="REGN01010121">
    <property type="protein sequence ID" value="RMZ99651.1"/>
    <property type="molecule type" value="Genomic_DNA"/>
</dbReference>
<dbReference type="OrthoDB" id="28127at2759"/>
<gene>
    <name evidence="2" type="ORF">BpHYR1_032040</name>
</gene>
<dbReference type="SUPFAM" id="SSF51197">
    <property type="entry name" value="Clavaminate synthase-like"/>
    <property type="match status" value="1"/>
</dbReference>
<dbReference type="InterPro" id="IPR037151">
    <property type="entry name" value="AlkB-like_sf"/>
</dbReference>
<dbReference type="Proteomes" id="UP000276133">
    <property type="component" value="Unassembled WGS sequence"/>
</dbReference>
<dbReference type="GO" id="GO:0006631">
    <property type="term" value="P:fatty acid metabolic process"/>
    <property type="evidence" value="ECO:0007669"/>
    <property type="project" value="TreeGrafter"/>
</dbReference>
<evidence type="ECO:0000313" key="3">
    <source>
        <dbReference type="Proteomes" id="UP000276133"/>
    </source>
</evidence>
<dbReference type="InterPro" id="IPR032870">
    <property type="entry name" value="ALKBH7-like"/>
</dbReference>
<comment type="caution">
    <text evidence="2">The sequence shown here is derived from an EMBL/GenBank/DDBJ whole genome shotgun (WGS) entry which is preliminary data.</text>
</comment>
<accession>A0A3M7PKL7</accession>
<proteinExistence type="predicted"/>
<protein>
    <submittedName>
        <fullName evidence="2">Alpha-ketoglutarate-dependent dioxygenase alkB-like protein</fullName>
    </submittedName>
</protein>